<evidence type="ECO:0000313" key="2">
    <source>
        <dbReference type="Proteomes" id="UP001165064"/>
    </source>
</evidence>
<proteinExistence type="predicted"/>
<name>A0ACB5SR06_AMBMO</name>
<reference evidence="1" key="1">
    <citation type="submission" date="2023-04" db="EMBL/GenBank/DDBJ databases">
        <title>Ambrosiozyma monospora NBRC 10751.</title>
        <authorList>
            <person name="Ichikawa N."/>
            <person name="Sato H."/>
            <person name="Tonouchi N."/>
        </authorList>
    </citation>
    <scope>NUCLEOTIDE SEQUENCE</scope>
    <source>
        <strain evidence="1">NBRC 10751</strain>
    </source>
</reference>
<organism evidence="1 2">
    <name type="scientific">Ambrosiozyma monospora</name>
    <name type="common">Yeast</name>
    <name type="synonym">Endomycopsis monosporus</name>
    <dbReference type="NCBI Taxonomy" id="43982"/>
    <lineage>
        <taxon>Eukaryota</taxon>
        <taxon>Fungi</taxon>
        <taxon>Dikarya</taxon>
        <taxon>Ascomycota</taxon>
        <taxon>Saccharomycotina</taxon>
        <taxon>Pichiomycetes</taxon>
        <taxon>Pichiales</taxon>
        <taxon>Pichiaceae</taxon>
        <taxon>Ambrosiozyma</taxon>
    </lineage>
</organism>
<sequence length="98" mass="11532">MRLVFGPYMILEYLDGMRPPETTEEFLKAEQELLKLARIGIIHGDIRKVNLLFNEKNGIAYVIDFEHVELARDGWEFPPDVVNKKLRERFPNELLNDC</sequence>
<keyword evidence="2" id="KW-1185">Reference proteome</keyword>
<dbReference type="EMBL" id="BSXS01000016">
    <property type="protein sequence ID" value="GME70305.1"/>
    <property type="molecule type" value="Genomic_DNA"/>
</dbReference>
<evidence type="ECO:0000313" key="1">
    <source>
        <dbReference type="EMBL" id="GME70305.1"/>
    </source>
</evidence>
<comment type="caution">
    <text evidence="1">The sequence shown here is derived from an EMBL/GenBank/DDBJ whole genome shotgun (WGS) entry which is preliminary data.</text>
</comment>
<dbReference type="Proteomes" id="UP001165064">
    <property type="component" value="Unassembled WGS sequence"/>
</dbReference>
<protein>
    <submittedName>
        <fullName evidence="1">Unnamed protein product</fullName>
    </submittedName>
</protein>
<gene>
    <name evidence="1" type="ORF">Amon02_000013800</name>
</gene>
<accession>A0ACB5SR06</accession>